<keyword evidence="3" id="KW-1185">Reference proteome</keyword>
<reference evidence="2" key="1">
    <citation type="submission" date="2020-11" db="EMBL/GenBank/DDBJ databases">
        <title>Adaptations for nitrogen fixation in a non-lichenized fungal sporocarp promotes dispersal by wood-feeding termites.</title>
        <authorList>
            <consortium name="DOE Joint Genome Institute"/>
            <person name="Koch R.A."/>
            <person name="Yoon G."/>
            <person name="Arayal U."/>
            <person name="Lail K."/>
            <person name="Amirebrahimi M."/>
            <person name="Labutti K."/>
            <person name="Lipzen A."/>
            <person name="Riley R."/>
            <person name="Barry K."/>
            <person name="Henrissat B."/>
            <person name="Grigoriev I.V."/>
            <person name="Herr J.R."/>
            <person name="Aime M.C."/>
        </authorList>
    </citation>
    <scope>NUCLEOTIDE SEQUENCE</scope>
    <source>
        <strain evidence="2">MCA 3950</strain>
    </source>
</reference>
<evidence type="ECO:0000313" key="3">
    <source>
        <dbReference type="Proteomes" id="UP000812287"/>
    </source>
</evidence>
<comment type="caution">
    <text evidence="2">The sequence shown here is derived from an EMBL/GenBank/DDBJ whole genome shotgun (WGS) entry which is preliminary data.</text>
</comment>
<gene>
    <name evidence="2" type="ORF">BT62DRAFT_229322</name>
</gene>
<dbReference type="Proteomes" id="UP000812287">
    <property type="component" value="Unassembled WGS sequence"/>
</dbReference>
<dbReference type="GeneID" id="66102442"/>
<accession>A0A9P8ARF2</accession>
<dbReference type="AlphaFoldDB" id="A0A9P8ARF2"/>
<feature type="region of interest" description="Disordered" evidence="1">
    <location>
        <begin position="119"/>
        <end position="150"/>
    </location>
</feature>
<dbReference type="RefSeq" id="XP_043038331.1">
    <property type="nucleotide sequence ID" value="XM_043180146.1"/>
</dbReference>
<proteinExistence type="predicted"/>
<name>A0A9P8ARF2_9AGAR</name>
<organism evidence="2 3">
    <name type="scientific">Guyanagaster necrorhizus</name>
    <dbReference type="NCBI Taxonomy" id="856835"/>
    <lineage>
        <taxon>Eukaryota</taxon>
        <taxon>Fungi</taxon>
        <taxon>Dikarya</taxon>
        <taxon>Basidiomycota</taxon>
        <taxon>Agaricomycotina</taxon>
        <taxon>Agaricomycetes</taxon>
        <taxon>Agaricomycetidae</taxon>
        <taxon>Agaricales</taxon>
        <taxon>Marasmiineae</taxon>
        <taxon>Physalacriaceae</taxon>
        <taxon>Guyanagaster</taxon>
    </lineage>
</organism>
<dbReference type="OrthoDB" id="3050907at2759"/>
<protein>
    <submittedName>
        <fullName evidence="2">Uncharacterized protein</fullName>
    </submittedName>
</protein>
<sequence>MINLEEPSGQTASVTSLAGISKARPLAAYATRAVLAISGYLWDPSPAKNDEGHCMPLPLYSSSPPHRQYLSNFPRCLSLLPYPDLFDFGMYASAFPSSGSLRSVSMNGTIQFQSLKESDLSGMSSGKSPQWDSYRTLRSRKRCSAVDKAR</sequence>
<feature type="compositionally biased region" description="Polar residues" evidence="1">
    <location>
        <begin position="119"/>
        <end position="133"/>
    </location>
</feature>
<evidence type="ECO:0000313" key="2">
    <source>
        <dbReference type="EMBL" id="KAG7444831.1"/>
    </source>
</evidence>
<evidence type="ECO:0000256" key="1">
    <source>
        <dbReference type="SAM" id="MobiDB-lite"/>
    </source>
</evidence>
<dbReference type="EMBL" id="MU250539">
    <property type="protein sequence ID" value="KAG7444831.1"/>
    <property type="molecule type" value="Genomic_DNA"/>
</dbReference>